<sequence length="416" mass="46916">MRILLYSISYPPEVAGSGRFNGELVKWLAEHGHEVDVITAHPYYPEWKVRADYRGRGWFVEKEGTLAVYRTPLYVPERVTGTTRIIHELSFALNSLVHWGRLLFKRYDVLIGVCPPLQAGLVPYMFSRLKRTPFVFHIQDLQVDTARNLGMIKNEFLLNFLDGIERYLLRKADRVSSISEGMKRNILSKGTLPDRYRMIENWVDIDTFQPLSQDQSLRAEFGISATDRVALYAGNIGEKQGLEVLIDVAVLLRHHPDIKIVVIGEGAARERLQEAARQQSLSNLMFFPILPFEQVPRALAMADVHLVIQRRATSDLVMPSKLANIMAVGGASIVSSDKGTSLSDIIVASQVGWVVEPEQASVLADTIVSAISSPLLKQYRLNARKYAEEHLSKRTVLPRFEAMLVELVNKHTKTNG</sequence>
<dbReference type="PANTHER" id="PTHR45947:SF3">
    <property type="entry name" value="SULFOQUINOVOSYL TRANSFERASE SQD2"/>
    <property type="match status" value="1"/>
</dbReference>
<accession>A0A939GK53</accession>
<dbReference type="SUPFAM" id="SSF53756">
    <property type="entry name" value="UDP-Glycosyltransferase/glycogen phosphorylase"/>
    <property type="match status" value="1"/>
</dbReference>
<name>A0A939GK53_9BACT</name>
<protein>
    <submittedName>
        <fullName evidence="3">WcaI family glycosyltransferase</fullName>
    </submittedName>
</protein>
<dbReference type="Proteomes" id="UP000664034">
    <property type="component" value="Unassembled WGS sequence"/>
</dbReference>
<proteinExistence type="predicted"/>
<feature type="domain" description="Glycosyltransferase subfamily 4-like N-terminal" evidence="2">
    <location>
        <begin position="16"/>
        <end position="202"/>
    </location>
</feature>
<dbReference type="InterPro" id="IPR050194">
    <property type="entry name" value="Glycosyltransferase_grp1"/>
</dbReference>
<dbReference type="Pfam" id="PF00534">
    <property type="entry name" value="Glycos_transf_1"/>
    <property type="match status" value="1"/>
</dbReference>
<dbReference type="Pfam" id="PF13579">
    <property type="entry name" value="Glyco_trans_4_4"/>
    <property type="match status" value="1"/>
</dbReference>
<dbReference type="EMBL" id="JAFMYV010000007">
    <property type="protein sequence ID" value="MBO0937937.1"/>
    <property type="molecule type" value="Genomic_DNA"/>
</dbReference>
<reference evidence="3" key="1">
    <citation type="submission" date="2021-03" db="EMBL/GenBank/DDBJ databases">
        <title>Fibrella sp. HMF5335 genome sequencing and assembly.</title>
        <authorList>
            <person name="Kang H."/>
            <person name="Kim H."/>
            <person name="Bae S."/>
            <person name="Joh K."/>
        </authorList>
    </citation>
    <scope>NUCLEOTIDE SEQUENCE</scope>
    <source>
        <strain evidence="3">HMF5335</strain>
    </source>
</reference>
<dbReference type="InterPro" id="IPR028098">
    <property type="entry name" value="Glyco_trans_4-like_N"/>
</dbReference>
<keyword evidence="4" id="KW-1185">Reference proteome</keyword>
<dbReference type="AlphaFoldDB" id="A0A939GK53"/>
<dbReference type="PANTHER" id="PTHR45947">
    <property type="entry name" value="SULFOQUINOVOSYL TRANSFERASE SQD2"/>
    <property type="match status" value="1"/>
</dbReference>
<comment type="caution">
    <text evidence="3">The sequence shown here is derived from an EMBL/GenBank/DDBJ whole genome shotgun (WGS) entry which is preliminary data.</text>
</comment>
<dbReference type="NCBIfam" id="NF007640">
    <property type="entry name" value="PRK10307.1"/>
    <property type="match status" value="1"/>
</dbReference>
<dbReference type="GO" id="GO:0016758">
    <property type="term" value="F:hexosyltransferase activity"/>
    <property type="evidence" value="ECO:0007669"/>
    <property type="project" value="TreeGrafter"/>
</dbReference>
<dbReference type="CDD" id="cd03794">
    <property type="entry name" value="GT4_WbuB-like"/>
    <property type="match status" value="1"/>
</dbReference>
<dbReference type="RefSeq" id="WP_207365470.1">
    <property type="nucleotide sequence ID" value="NZ_JAFMYV010000007.1"/>
</dbReference>
<gene>
    <name evidence="3" type="ORF">J2I47_15375</name>
</gene>
<evidence type="ECO:0000259" key="2">
    <source>
        <dbReference type="Pfam" id="PF13579"/>
    </source>
</evidence>
<dbReference type="Gene3D" id="3.40.50.2000">
    <property type="entry name" value="Glycogen Phosphorylase B"/>
    <property type="match status" value="2"/>
</dbReference>
<evidence type="ECO:0000313" key="3">
    <source>
        <dbReference type="EMBL" id="MBO0937937.1"/>
    </source>
</evidence>
<feature type="domain" description="Glycosyl transferase family 1" evidence="1">
    <location>
        <begin position="216"/>
        <end position="388"/>
    </location>
</feature>
<evidence type="ECO:0000313" key="4">
    <source>
        <dbReference type="Proteomes" id="UP000664034"/>
    </source>
</evidence>
<organism evidence="3 4">
    <name type="scientific">Fibrella rubiginis</name>
    <dbReference type="NCBI Taxonomy" id="2817060"/>
    <lineage>
        <taxon>Bacteria</taxon>
        <taxon>Pseudomonadati</taxon>
        <taxon>Bacteroidota</taxon>
        <taxon>Cytophagia</taxon>
        <taxon>Cytophagales</taxon>
        <taxon>Spirosomataceae</taxon>
        <taxon>Fibrella</taxon>
    </lineage>
</organism>
<dbReference type="InterPro" id="IPR001296">
    <property type="entry name" value="Glyco_trans_1"/>
</dbReference>
<evidence type="ECO:0000259" key="1">
    <source>
        <dbReference type="Pfam" id="PF00534"/>
    </source>
</evidence>